<dbReference type="AlphaFoldDB" id="A0A1B7JMN9"/>
<organism evidence="1 2">
    <name type="scientific">Providencia heimbachae ATCC 35613</name>
    <dbReference type="NCBI Taxonomy" id="1354272"/>
    <lineage>
        <taxon>Bacteria</taxon>
        <taxon>Pseudomonadati</taxon>
        <taxon>Pseudomonadota</taxon>
        <taxon>Gammaproteobacteria</taxon>
        <taxon>Enterobacterales</taxon>
        <taxon>Morganellaceae</taxon>
        <taxon>Providencia</taxon>
    </lineage>
</organism>
<dbReference type="PATRIC" id="fig|1354272.4.peg.3170"/>
<accession>A0A1B7JMN9</accession>
<sequence length="38" mass="4336">MSALNKESYNDLKGIPLEREFKCQSLARDSLGLFAYVK</sequence>
<reference evidence="1 2" key="1">
    <citation type="submission" date="2016-04" db="EMBL/GenBank/DDBJ databases">
        <title>ATOL: Assembling a taxonomically balanced genome-scale reconstruction of the evolutionary history of the Enterobacteriaceae.</title>
        <authorList>
            <person name="Plunkett G.III."/>
            <person name="Neeno-Eckwall E.C."/>
            <person name="Glasner J.D."/>
            <person name="Perna N.T."/>
        </authorList>
    </citation>
    <scope>NUCLEOTIDE SEQUENCE [LARGE SCALE GENOMIC DNA]</scope>
    <source>
        <strain evidence="1 2">ATCC 35613</strain>
    </source>
</reference>
<comment type="caution">
    <text evidence="1">The sequence shown here is derived from an EMBL/GenBank/DDBJ whole genome shotgun (WGS) entry which is preliminary data.</text>
</comment>
<gene>
    <name evidence="1" type="ORF">M998_3108</name>
</gene>
<keyword evidence="1" id="KW-0449">Lipoprotein</keyword>
<name>A0A1B7JMN9_9GAMM</name>
<keyword evidence="2" id="KW-1185">Reference proteome</keyword>
<dbReference type="EMBL" id="LXEW01000042">
    <property type="protein sequence ID" value="OAT49132.1"/>
    <property type="molecule type" value="Genomic_DNA"/>
</dbReference>
<proteinExistence type="predicted"/>
<dbReference type="Proteomes" id="UP000078224">
    <property type="component" value="Unassembled WGS sequence"/>
</dbReference>
<protein>
    <submittedName>
        <fullName evidence="1">Putative YacC family chaperone lipoprotein</fullName>
    </submittedName>
</protein>
<evidence type="ECO:0000313" key="1">
    <source>
        <dbReference type="EMBL" id="OAT49132.1"/>
    </source>
</evidence>
<evidence type="ECO:0000313" key="2">
    <source>
        <dbReference type="Proteomes" id="UP000078224"/>
    </source>
</evidence>